<keyword evidence="1" id="KW-0812">Transmembrane</keyword>
<feature type="transmembrane region" description="Helical" evidence="1">
    <location>
        <begin position="226"/>
        <end position="246"/>
    </location>
</feature>
<reference evidence="3" key="1">
    <citation type="submission" date="2018-07" db="EMBL/GenBank/DDBJ databases">
        <authorList>
            <consortium name="Genoscope - CEA"/>
            <person name="William W."/>
        </authorList>
    </citation>
    <scope>NUCLEOTIDE SEQUENCE</scope>
    <source>
        <strain evidence="3">IK1</strain>
    </source>
</reference>
<feature type="transmembrane region" description="Helical" evidence="1">
    <location>
        <begin position="20"/>
        <end position="39"/>
    </location>
</feature>
<feature type="transmembrane region" description="Helical" evidence="1">
    <location>
        <begin position="85"/>
        <end position="104"/>
    </location>
</feature>
<dbReference type="Pfam" id="PF00892">
    <property type="entry name" value="EamA"/>
    <property type="match status" value="2"/>
</dbReference>
<dbReference type="PANTHER" id="PTHR22911">
    <property type="entry name" value="ACYL-MALONYL CONDENSING ENZYME-RELATED"/>
    <property type="match status" value="1"/>
</dbReference>
<feature type="transmembrane region" description="Helical" evidence="1">
    <location>
        <begin position="116"/>
        <end position="134"/>
    </location>
</feature>
<feature type="domain" description="EamA" evidence="2">
    <location>
        <begin position="195"/>
        <end position="326"/>
    </location>
</feature>
<dbReference type="AlphaFoldDB" id="A0A652ZVD0"/>
<gene>
    <name evidence="3" type="ORF">TRIP_E220021</name>
</gene>
<dbReference type="SUPFAM" id="SSF103481">
    <property type="entry name" value="Multidrug resistance efflux transporter EmrE"/>
    <property type="match status" value="2"/>
</dbReference>
<keyword evidence="1" id="KW-0472">Membrane</keyword>
<protein>
    <recommendedName>
        <fullName evidence="2">EamA domain-containing protein</fullName>
    </recommendedName>
</protein>
<feature type="transmembrane region" description="Helical" evidence="1">
    <location>
        <begin position="140"/>
        <end position="162"/>
    </location>
</feature>
<dbReference type="EMBL" id="UPXP01000015">
    <property type="protein sequence ID" value="VBB39730.1"/>
    <property type="molecule type" value="Genomic_DNA"/>
</dbReference>
<feature type="transmembrane region" description="Helical" evidence="1">
    <location>
        <begin position="60"/>
        <end position="79"/>
    </location>
</feature>
<dbReference type="PANTHER" id="PTHR22911:SF79">
    <property type="entry name" value="MOBA-LIKE NTP TRANSFERASE DOMAIN-CONTAINING PROTEIN"/>
    <property type="match status" value="1"/>
</dbReference>
<proteinExistence type="predicted"/>
<feature type="domain" description="EamA" evidence="2">
    <location>
        <begin position="60"/>
        <end position="185"/>
    </location>
</feature>
<feature type="transmembrane region" description="Helical" evidence="1">
    <location>
        <begin position="281"/>
        <end position="300"/>
    </location>
</feature>
<accession>A0A652ZVD0</accession>
<evidence type="ECO:0000313" key="3">
    <source>
        <dbReference type="EMBL" id="VBB39730.1"/>
    </source>
</evidence>
<name>A0A652ZVD0_9SPIR</name>
<feature type="transmembrane region" description="Helical" evidence="1">
    <location>
        <begin position="312"/>
        <end position="330"/>
    </location>
</feature>
<sequence>MFSMMPEYGLRYNRTIRLRPGLPFPFFPPCLFALVAICYTPAMLRNRIPVGPAGRADQTAGILAMVGCALLWSTAGIFIKLLDWQPFAIAGVRSAIAAVFLFFVLRGRPVINFSPLQFWSALAYAATMLLFVLANKLTTSANAILLQYGAPVYVAFLGAFFLKEYPRPEHWFALVSVCGGMLLFFSDSLGKGNFLGDLVAVGAGIAFAFNIVLLRKQKDARPLDSIFLGHLFTALIALLLSIGQAPPALNPGSVFSILMLGIFQIGMAAVLFSYGIKRITALQSILTAIIEPLFNPLWVFLATGEVPGSRSVAGGAVIVAAVMISSLITVRRTAKVVQ</sequence>
<dbReference type="InterPro" id="IPR000620">
    <property type="entry name" value="EamA_dom"/>
</dbReference>
<feature type="transmembrane region" description="Helical" evidence="1">
    <location>
        <begin position="195"/>
        <end position="214"/>
    </location>
</feature>
<feature type="transmembrane region" description="Helical" evidence="1">
    <location>
        <begin position="252"/>
        <end position="274"/>
    </location>
</feature>
<dbReference type="InterPro" id="IPR037185">
    <property type="entry name" value="EmrE-like"/>
</dbReference>
<evidence type="ECO:0000256" key="1">
    <source>
        <dbReference type="SAM" id="Phobius"/>
    </source>
</evidence>
<organism evidence="3">
    <name type="scientific">uncultured Spirochaetota bacterium</name>
    <dbReference type="NCBI Taxonomy" id="460511"/>
    <lineage>
        <taxon>Bacteria</taxon>
        <taxon>Pseudomonadati</taxon>
        <taxon>Spirochaetota</taxon>
        <taxon>environmental samples</taxon>
    </lineage>
</organism>
<dbReference type="GO" id="GO:0016020">
    <property type="term" value="C:membrane"/>
    <property type="evidence" value="ECO:0007669"/>
    <property type="project" value="InterPro"/>
</dbReference>
<evidence type="ECO:0000259" key="2">
    <source>
        <dbReference type="Pfam" id="PF00892"/>
    </source>
</evidence>
<keyword evidence="1" id="KW-1133">Transmembrane helix</keyword>